<protein>
    <submittedName>
        <fullName evidence="1">Uncharacterized protein</fullName>
    </submittedName>
</protein>
<evidence type="ECO:0000313" key="2">
    <source>
        <dbReference type="Proteomes" id="UP000006882"/>
    </source>
</evidence>
<dbReference type="AlphaFoldDB" id="A0A251P3V6"/>
<accession>A0A251P3V6</accession>
<dbReference type="EMBL" id="CM007655">
    <property type="protein sequence ID" value="ONI05710.1"/>
    <property type="molecule type" value="Genomic_DNA"/>
</dbReference>
<sequence>MWLVTIKHIYITHPTHVFPSKDFINLPSSSFKTHQLGDGYQSEYERIRIRNCPALPSLAFCTQVEEGCRAHVGLEMASPSKLQEVYFSIEMHGMGEIEEPEVLF</sequence>
<reference evidence="1 2" key="1">
    <citation type="journal article" date="2013" name="Nat. Genet.">
        <title>The high-quality draft genome of peach (Prunus persica) identifies unique patterns of genetic diversity, domestication and genome evolution.</title>
        <authorList>
            <consortium name="International Peach Genome Initiative"/>
            <person name="Verde I."/>
            <person name="Abbott A.G."/>
            <person name="Scalabrin S."/>
            <person name="Jung S."/>
            <person name="Shu S."/>
            <person name="Marroni F."/>
            <person name="Zhebentyayeva T."/>
            <person name="Dettori M.T."/>
            <person name="Grimwood J."/>
            <person name="Cattonaro F."/>
            <person name="Zuccolo A."/>
            <person name="Rossini L."/>
            <person name="Jenkins J."/>
            <person name="Vendramin E."/>
            <person name="Meisel L.A."/>
            <person name="Decroocq V."/>
            <person name="Sosinski B."/>
            <person name="Prochnik S."/>
            <person name="Mitros T."/>
            <person name="Policriti A."/>
            <person name="Cipriani G."/>
            <person name="Dondini L."/>
            <person name="Ficklin S."/>
            <person name="Goodstein D.M."/>
            <person name="Xuan P."/>
            <person name="Del Fabbro C."/>
            <person name="Aramini V."/>
            <person name="Copetti D."/>
            <person name="Gonzalez S."/>
            <person name="Horner D.S."/>
            <person name="Falchi R."/>
            <person name="Lucas S."/>
            <person name="Mica E."/>
            <person name="Maldonado J."/>
            <person name="Lazzari B."/>
            <person name="Bielenberg D."/>
            <person name="Pirona R."/>
            <person name="Miculan M."/>
            <person name="Barakat A."/>
            <person name="Testolin R."/>
            <person name="Stella A."/>
            <person name="Tartarini S."/>
            <person name="Tonutti P."/>
            <person name="Arus P."/>
            <person name="Orellana A."/>
            <person name="Wells C."/>
            <person name="Main D."/>
            <person name="Vizzotto G."/>
            <person name="Silva H."/>
            <person name="Salamini F."/>
            <person name="Schmutz J."/>
            <person name="Morgante M."/>
            <person name="Rokhsar D.S."/>
        </authorList>
    </citation>
    <scope>NUCLEOTIDE SEQUENCE [LARGE SCALE GENOMIC DNA]</scope>
    <source>
        <strain evidence="2">cv. Nemared</strain>
    </source>
</reference>
<dbReference type="Gramene" id="ONI05710">
    <property type="protein sequence ID" value="ONI05710"/>
    <property type="gene ID" value="PRUPE_5G020300"/>
</dbReference>
<gene>
    <name evidence="1" type="ORF">PRUPE_5G020300</name>
</gene>
<keyword evidence="2" id="KW-1185">Reference proteome</keyword>
<dbReference type="Proteomes" id="UP000006882">
    <property type="component" value="Chromosome G5"/>
</dbReference>
<organism evidence="1 2">
    <name type="scientific">Prunus persica</name>
    <name type="common">Peach</name>
    <name type="synonym">Amygdalus persica</name>
    <dbReference type="NCBI Taxonomy" id="3760"/>
    <lineage>
        <taxon>Eukaryota</taxon>
        <taxon>Viridiplantae</taxon>
        <taxon>Streptophyta</taxon>
        <taxon>Embryophyta</taxon>
        <taxon>Tracheophyta</taxon>
        <taxon>Spermatophyta</taxon>
        <taxon>Magnoliopsida</taxon>
        <taxon>eudicotyledons</taxon>
        <taxon>Gunneridae</taxon>
        <taxon>Pentapetalae</taxon>
        <taxon>rosids</taxon>
        <taxon>fabids</taxon>
        <taxon>Rosales</taxon>
        <taxon>Rosaceae</taxon>
        <taxon>Amygdaloideae</taxon>
        <taxon>Amygdaleae</taxon>
        <taxon>Prunus</taxon>
    </lineage>
</organism>
<proteinExistence type="predicted"/>
<name>A0A251P3V6_PRUPE</name>
<evidence type="ECO:0000313" key="1">
    <source>
        <dbReference type="EMBL" id="ONI05710.1"/>
    </source>
</evidence>